<dbReference type="AlphaFoldDB" id="G7IJQ9"/>
<keyword evidence="3" id="KW-1185">Reference proteome</keyword>
<evidence type="ECO:0000313" key="1">
    <source>
        <dbReference type="EMBL" id="AES64712.1"/>
    </source>
</evidence>
<dbReference type="PaxDb" id="3880-AES64712"/>
<organism evidence="1 3">
    <name type="scientific">Medicago truncatula</name>
    <name type="common">Barrel medic</name>
    <name type="synonym">Medicago tribuloides</name>
    <dbReference type="NCBI Taxonomy" id="3880"/>
    <lineage>
        <taxon>Eukaryota</taxon>
        <taxon>Viridiplantae</taxon>
        <taxon>Streptophyta</taxon>
        <taxon>Embryophyta</taxon>
        <taxon>Tracheophyta</taxon>
        <taxon>Spermatophyta</taxon>
        <taxon>Magnoliopsida</taxon>
        <taxon>eudicotyledons</taxon>
        <taxon>Gunneridae</taxon>
        <taxon>Pentapetalae</taxon>
        <taxon>rosids</taxon>
        <taxon>fabids</taxon>
        <taxon>Fabales</taxon>
        <taxon>Fabaceae</taxon>
        <taxon>Papilionoideae</taxon>
        <taxon>50 kb inversion clade</taxon>
        <taxon>NPAAA clade</taxon>
        <taxon>Hologalegina</taxon>
        <taxon>IRL clade</taxon>
        <taxon>Trifolieae</taxon>
        <taxon>Medicago</taxon>
    </lineage>
</organism>
<dbReference type="EMBL" id="CM001218">
    <property type="protein sequence ID" value="AES64712.1"/>
    <property type="molecule type" value="Genomic_DNA"/>
</dbReference>
<protein>
    <submittedName>
        <fullName evidence="1 2">Uncharacterized protein</fullName>
    </submittedName>
</protein>
<dbReference type="HOGENOM" id="CLU_3071675_0_0_1"/>
<dbReference type="EnsemblPlants" id="AES64712">
    <property type="protein sequence ID" value="AES64712"/>
    <property type="gene ID" value="MTR_2g028930"/>
</dbReference>
<proteinExistence type="predicted"/>
<reference evidence="2" key="3">
    <citation type="submission" date="2015-04" db="UniProtKB">
        <authorList>
            <consortium name="EnsemblPlants"/>
        </authorList>
    </citation>
    <scope>IDENTIFICATION</scope>
    <source>
        <strain evidence="2">cv. Jemalong A17</strain>
    </source>
</reference>
<evidence type="ECO:0000313" key="3">
    <source>
        <dbReference type="Proteomes" id="UP000002051"/>
    </source>
</evidence>
<reference evidence="1 3" key="1">
    <citation type="journal article" date="2011" name="Nature">
        <title>The Medicago genome provides insight into the evolution of rhizobial symbioses.</title>
        <authorList>
            <person name="Young N.D."/>
            <person name="Debelle F."/>
            <person name="Oldroyd G.E."/>
            <person name="Geurts R."/>
            <person name="Cannon S.B."/>
            <person name="Udvardi M.K."/>
            <person name="Benedito V.A."/>
            <person name="Mayer K.F."/>
            <person name="Gouzy J."/>
            <person name="Schoof H."/>
            <person name="Van de Peer Y."/>
            <person name="Proost S."/>
            <person name="Cook D.R."/>
            <person name="Meyers B.C."/>
            <person name="Spannagl M."/>
            <person name="Cheung F."/>
            <person name="De Mita S."/>
            <person name="Krishnakumar V."/>
            <person name="Gundlach H."/>
            <person name="Zhou S."/>
            <person name="Mudge J."/>
            <person name="Bharti A.K."/>
            <person name="Murray J.D."/>
            <person name="Naoumkina M.A."/>
            <person name="Rosen B."/>
            <person name="Silverstein K.A."/>
            <person name="Tang H."/>
            <person name="Rombauts S."/>
            <person name="Zhao P.X."/>
            <person name="Zhou P."/>
            <person name="Barbe V."/>
            <person name="Bardou P."/>
            <person name="Bechner M."/>
            <person name="Bellec A."/>
            <person name="Berger A."/>
            <person name="Berges H."/>
            <person name="Bidwell S."/>
            <person name="Bisseling T."/>
            <person name="Choisne N."/>
            <person name="Couloux A."/>
            <person name="Denny R."/>
            <person name="Deshpande S."/>
            <person name="Dai X."/>
            <person name="Doyle J.J."/>
            <person name="Dudez A.M."/>
            <person name="Farmer A.D."/>
            <person name="Fouteau S."/>
            <person name="Franken C."/>
            <person name="Gibelin C."/>
            <person name="Gish J."/>
            <person name="Goldstein S."/>
            <person name="Gonzalez A.J."/>
            <person name="Green P.J."/>
            <person name="Hallab A."/>
            <person name="Hartog M."/>
            <person name="Hua A."/>
            <person name="Humphray S.J."/>
            <person name="Jeong D.H."/>
            <person name="Jing Y."/>
            <person name="Jocker A."/>
            <person name="Kenton S.M."/>
            <person name="Kim D.J."/>
            <person name="Klee K."/>
            <person name="Lai H."/>
            <person name="Lang C."/>
            <person name="Lin S."/>
            <person name="Macmil S.L."/>
            <person name="Magdelenat G."/>
            <person name="Matthews L."/>
            <person name="McCorrison J."/>
            <person name="Monaghan E.L."/>
            <person name="Mun J.H."/>
            <person name="Najar F.Z."/>
            <person name="Nicholson C."/>
            <person name="Noirot C."/>
            <person name="O'Bleness M."/>
            <person name="Paule C.R."/>
            <person name="Poulain J."/>
            <person name="Prion F."/>
            <person name="Qin B."/>
            <person name="Qu C."/>
            <person name="Retzel E.F."/>
            <person name="Riddle C."/>
            <person name="Sallet E."/>
            <person name="Samain S."/>
            <person name="Samson N."/>
            <person name="Sanders I."/>
            <person name="Saurat O."/>
            <person name="Scarpelli C."/>
            <person name="Schiex T."/>
            <person name="Segurens B."/>
            <person name="Severin A.J."/>
            <person name="Sherrier D.J."/>
            <person name="Shi R."/>
            <person name="Sims S."/>
            <person name="Singer S.R."/>
            <person name="Sinharoy S."/>
            <person name="Sterck L."/>
            <person name="Viollet A."/>
            <person name="Wang B.B."/>
            <person name="Wang K."/>
            <person name="Wang M."/>
            <person name="Wang X."/>
            <person name="Warfsmann J."/>
            <person name="Weissenbach J."/>
            <person name="White D.D."/>
            <person name="White J.D."/>
            <person name="Wiley G.B."/>
            <person name="Wincker P."/>
            <person name="Xing Y."/>
            <person name="Yang L."/>
            <person name="Yao Z."/>
            <person name="Ying F."/>
            <person name="Zhai J."/>
            <person name="Zhou L."/>
            <person name="Zuber A."/>
            <person name="Denarie J."/>
            <person name="Dixon R.A."/>
            <person name="May G.D."/>
            <person name="Schwartz D.C."/>
            <person name="Rogers J."/>
            <person name="Quetier F."/>
            <person name="Town C.D."/>
            <person name="Roe B.A."/>
        </authorList>
    </citation>
    <scope>NUCLEOTIDE SEQUENCE [LARGE SCALE GENOMIC DNA]</scope>
    <source>
        <strain evidence="1">A17</strain>
        <strain evidence="2 3">cv. Jemalong A17</strain>
    </source>
</reference>
<gene>
    <name evidence="1" type="ordered locus">MTR_2g028930</name>
</gene>
<accession>G7IJQ9</accession>
<sequence>MFFYGLSLIMLRSVKNIKVNYFFADNSTSFNSNIFLGLLTKIKCSICSYQFNI</sequence>
<evidence type="ECO:0000313" key="2">
    <source>
        <dbReference type="EnsemblPlants" id="AES64712"/>
    </source>
</evidence>
<dbReference type="Proteomes" id="UP000002051">
    <property type="component" value="Chromosome 2"/>
</dbReference>
<reference evidence="1 3" key="2">
    <citation type="journal article" date="2014" name="BMC Genomics">
        <title>An improved genome release (version Mt4.0) for the model legume Medicago truncatula.</title>
        <authorList>
            <person name="Tang H."/>
            <person name="Krishnakumar V."/>
            <person name="Bidwell S."/>
            <person name="Rosen B."/>
            <person name="Chan A."/>
            <person name="Zhou S."/>
            <person name="Gentzbittel L."/>
            <person name="Childs K.L."/>
            <person name="Yandell M."/>
            <person name="Gundlach H."/>
            <person name="Mayer K.F."/>
            <person name="Schwartz D.C."/>
            <person name="Town C.D."/>
        </authorList>
    </citation>
    <scope>GENOME REANNOTATION</scope>
    <source>
        <strain evidence="2 3">cv. Jemalong A17</strain>
    </source>
</reference>
<name>G7IJQ9_MEDTR</name>